<evidence type="ECO:0000256" key="1">
    <source>
        <dbReference type="SAM" id="MobiDB-lite"/>
    </source>
</evidence>
<accession>A0A239DKQ6</accession>
<gene>
    <name evidence="3" type="ORF">SAMN04488078_101136</name>
</gene>
<dbReference type="EMBL" id="FZON01000011">
    <property type="protein sequence ID" value="SNS33040.1"/>
    <property type="molecule type" value="Genomic_DNA"/>
</dbReference>
<keyword evidence="2" id="KW-1133">Transmembrane helix</keyword>
<name>A0A239DKQ6_9RHOB</name>
<sequence>MHILEGVAVLLAAIGLYLWASALHHRETAPRWARGQLFASGVGLLLVCIAPAAAGLVTFGLGEPMTPASWLGVAGLGLAPLALWAGTRGQVRRVMRPGGASGWRRGASRSGWPVRPGASAHSAPGCR</sequence>
<feature type="transmembrane region" description="Helical" evidence="2">
    <location>
        <begin position="37"/>
        <end position="62"/>
    </location>
</feature>
<keyword evidence="2" id="KW-0812">Transmembrane</keyword>
<feature type="region of interest" description="Disordered" evidence="1">
    <location>
        <begin position="97"/>
        <end position="127"/>
    </location>
</feature>
<evidence type="ECO:0000256" key="2">
    <source>
        <dbReference type="SAM" id="Phobius"/>
    </source>
</evidence>
<proteinExistence type="predicted"/>
<evidence type="ECO:0000313" key="3">
    <source>
        <dbReference type="EMBL" id="SNS33040.1"/>
    </source>
</evidence>
<dbReference type="AlphaFoldDB" id="A0A239DKQ6"/>
<feature type="transmembrane region" description="Helical" evidence="2">
    <location>
        <begin position="6"/>
        <end position="25"/>
    </location>
</feature>
<reference evidence="3 4" key="1">
    <citation type="submission" date="2017-06" db="EMBL/GenBank/DDBJ databases">
        <authorList>
            <person name="Kim H.J."/>
            <person name="Triplett B.A."/>
        </authorList>
    </citation>
    <scope>NUCLEOTIDE SEQUENCE [LARGE SCALE GENOMIC DNA]</scope>
    <source>
        <strain evidence="3 4">DSM 11445</strain>
    </source>
</reference>
<keyword evidence="2" id="KW-0472">Membrane</keyword>
<protein>
    <submittedName>
        <fullName evidence="3">Uncharacterized protein</fullName>
    </submittedName>
</protein>
<evidence type="ECO:0000313" key="4">
    <source>
        <dbReference type="Proteomes" id="UP000198440"/>
    </source>
</evidence>
<feature type="transmembrane region" description="Helical" evidence="2">
    <location>
        <begin position="68"/>
        <end position="86"/>
    </location>
</feature>
<feature type="compositionally biased region" description="Low complexity" evidence="1">
    <location>
        <begin position="97"/>
        <end position="113"/>
    </location>
</feature>
<organism evidence="3 4">
    <name type="scientific">Antarctobacter heliothermus</name>
    <dbReference type="NCBI Taxonomy" id="74033"/>
    <lineage>
        <taxon>Bacteria</taxon>
        <taxon>Pseudomonadati</taxon>
        <taxon>Pseudomonadota</taxon>
        <taxon>Alphaproteobacteria</taxon>
        <taxon>Rhodobacterales</taxon>
        <taxon>Roseobacteraceae</taxon>
        <taxon>Antarctobacter</taxon>
    </lineage>
</organism>
<dbReference type="Proteomes" id="UP000198440">
    <property type="component" value="Unassembled WGS sequence"/>
</dbReference>